<accession>A0A815MXJ4</accession>
<name>A0A815MXJ4_ADIRI</name>
<dbReference type="PANTHER" id="PTHR33539:SF1">
    <property type="entry name" value="UPF0764 PROTEIN C16ORF89"/>
    <property type="match status" value="1"/>
</dbReference>
<protein>
    <submittedName>
        <fullName evidence="1">Uncharacterized protein</fullName>
    </submittedName>
</protein>
<dbReference type="Proteomes" id="UP000663852">
    <property type="component" value="Unassembled WGS sequence"/>
</dbReference>
<dbReference type="GO" id="GO:0005829">
    <property type="term" value="C:cytosol"/>
    <property type="evidence" value="ECO:0007669"/>
    <property type="project" value="TreeGrafter"/>
</dbReference>
<dbReference type="OrthoDB" id="5949187at2759"/>
<gene>
    <name evidence="1" type="ORF">EDS130_LOCUS37952</name>
</gene>
<comment type="caution">
    <text evidence="1">The sequence shown here is derived from an EMBL/GenBank/DDBJ whole genome shotgun (WGS) entry which is preliminary data.</text>
</comment>
<dbReference type="AlphaFoldDB" id="A0A815MXJ4"/>
<evidence type="ECO:0000313" key="2">
    <source>
        <dbReference type="Proteomes" id="UP000663852"/>
    </source>
</evidence>
<dbReference type="InterPro" id="IPR031751">
    <property type="entry name" value="DUF4735"/>
</dbReference>
<dbReference type="PANTHER" id="PTHR33539">
    <property type="entry name" value="UPF0764 PROTEIN C16ORF89"/>
    <property type="match status" value="1"/>
</dbReference>
<proteinExistence type="predicted"/>
<dbReference type="Pfam" id="PF15882">
    <property type="entry name" value="DUF4735"/>
    <property type="match status" value="1"/>
</dbReference>
<reference evidence="1" key="1">
    <citation type="submission" date="2021-02" db="EMBL/GenBank/DDBJ databases">
        <authorList>
            <person name="Nowell W R."/>
        </authorList>
    </citation>
    <scope>NUCLEOTIDE SEQUENCE</scope>
</reference>
<dbReference type="EMBL" id="CAJNOJ010000385">
    <property type="protein sequence ID" value="CAF1427320.1"/>
    <property type="molecule type" value="Genomic_DNA"/>
</dbReference>
<sequence>MYADVFSLLQRRETERFCLYPSSIVQSFSDSLHYDYLFLTPPVCNPVDARISQKRDLTKSQDMNRCVKRNNAFIYSALRSSELHIHSGGRALSALQRLLNFFESNPKNLNVDGLYGLRIAQGQLQALEQMFKSAESKRTHLTDHNRIVSMLLTQTERIANISLDALVSEQTSYLNQFFLVASKPFVIEYESRRIDRNFIVPNQRSSRFDEDDSDQCFVQLFESSRRADVQKCTISESCWSMLTDQIGKDYRLTHQLLWFLIAKNIGCINQKSAAQHLNRLEDLFCTNIYEDAKLNFVNHINQDLFLEQLLLCSMIGYQDFLRSDWFHEILTWQHPEYDCFSEESEQMGYRSRNRRHLLVEQEMDHGCLAHKSGLAAGLLATYSRVFLQEY</sequence>
<organism evidence="1 2">
    <name type="scientific">Adineta ricciae</name>
    <name type="common">Rotifer</name>
    <dbReference type="NCBI Taxonomy" id="249248"/>
    <lineage>
        <taxon>Eukaryota</taxon>
        <taxon>Metazoa</taxon>
        <taxon>Spiralia</taxon>
        <taxon>Gnathifera</taxon>
        <taxon>Rotifera</taxon>
        <taxon>Eurotatoria</taxon>
        <taxon>Bdelloidea</taxon>
        <taxon>Adinetida</taxon>
        <taxon>Adinetidae</taxon>
        <taxon>Adineta</taxon>
    </lineage>
</organism>
<dbReference type="GO" id="GO:0016020">
    <property type="term" value="C:membrane"/>
    <property type="evidence" value="ECO:0007669"/>
    <property type="project" value="TreeGrafter"/>
</dbReference>
<evidence type="ECO:0000313" key="1">
    <source>
        <dbReference type="EMBL" id="CAF1427320.1"/>
    </source>
</evidence>